<name>A0A923M9K3_9BURK</name>
<organism evidence="6 7">
    <name type="scientific">Ramlibacter albus</name>
    <dbReference type="NCBI Taxonomy" id="2079448"/>
    <lineage>
        <taxon>Bacteria</taxon>
        <taxon>Pseudomonadati</taxon>
        <taxon>Pseudomonadota</taxon>
        <taxon>Betaproteobacteria</taxon>
        <taxon>Burkholderiales</taxon>
        <taxon>Comamonadaceae</taxon>
        <taxon>Ramlibacter</taxon>
    </lineage>
</organism>
<gene>
    <name evidence="6" type="ORF">H8R02_18820</name>
</gene>
<dbReference type="Proteomes" id="UP000596827">
    <property type="component" value="Unassembled WGS sequence"/>
</dbReference>
<evidence type="ECO:0000256" key="2">
    <source>
        <dbReference type="ARBA" id="ARBA00022692"/>
    </source>
</evidence>
<dbReference type="RefSeq" id="WP_187083022.1">
    <property type="nucleotide sequence ID" value="NZ_JACORU010000007.1"/>
</dbReference>
<dbReference type="PANTHER" id="PTHR31004:SF1">
    <property type="entry name" value="TRANSMEMBRANE PROTEIN 79"/>
    <property type="match status" value="1"/>
</dbReference>
<sequence length="189" mass="20522">MDTQAASEAAPSRNASERRRVLGSSAWLTVPGTFAILAGGYAAMPPLDGAGDAAGRIVLAVRWLLVAFLPYAAVCLHILYQRFAEGAHNPLAHTATENLQIHCRVMQNTLEQLVWFAICILALATWLSPAQARFIPVACVFFAFARLVYWWGYLRNGTLGRGPAVQMTFTLNVSLMLGAIVQSVRGMMG</sequence>
<evidence type="ECO:0000256" key="3">
    <source>
        <dbReference type="ARBA" id="ARBA00022989"/>
    </source>
</evidence>
<dbReference type="InterPro" id="IPR023352">
    <property type="entry name" value="MAPEG-like_dom_sf"/>
</dbReference>
<evidence type="ECO:0000256" key="4">
    <source>
        <dbReference type="ARBA" id="ARBA00023136"/>
    </source>
</evidence>
<feature type="transmembrane region" description="Helical" evidence="5">
    <location>
        <begin position="134"/>
        <end position="152"/>
    </location>
</feature>
<dbReference type="EMBL" id="JACORU010000007">
    <property type="protein sequence ID" value="MBC5766530.1"/>
    <property type="molecule type" value="Genomic_DNA"/>
</dbReference>
<keyword evidence="2 5" id="KW-0812">Transmembrane</keyword>
<dbReference type="GO" id="GO:0045055">
    <property type="term" value="P:regulated exocytosis"/>
    <property type="evidence" value="ECO:0007669"/>
    <property type="project" value="TreeGrafter"/>
</dbReference>
<keyword evidence="3 5" id="KW-1133">Transmembrane helix</keyword>
<dbReference type="SUPFAM" id="SSF161084">
    <property type="entry name" value="MAPEG domain-like"/>
    <property type="match status" value="1"/>
</dbReference>
<comment type="caution">
    <text evidence="6">The sequence shown here is derived from an EMBL/GenBank/DDBJ whole genome shotgun (WGS) entry which is preliminary data.</text>
</comment>
<evidence type="ECO:0000256" key="5">
    <source>
        <dbReference type="SAM" id="Phobius"/>
    </source>
</evidence>
<evidence type="ECO:0000256" key="1">
    <source>
        <dbReference type="ARBA" id="ARBA00004370"/>
    </source>
</evidence>
<reference evidence="6" key="1">
    <citation type="submission" date="2020-08" db="EMBL/GenBank/DDBJ databases">
        <title>Ramlibacter sp. GTP1 16S ribosomal RNA gene genome sequencing and assembly.</title>
        <authorList>
            <person name="Kang M."/>
        </authorList>
    </citation>
    <scope>NUCLEOTIDE SEQUENCE</scope>
    <source>
        <strain evidence="6">GTP1</strain>
    </source>
</reference>
<comment type="subcellular location">
    <subcellularLocation>
        <location evidence="1">Membrane</location>
    </subcellularLocation>
</comment>
<keyword evidence="7" id="KW-1185">Reference proteome</keyword>
<evidence type="ECO:0000313" key="7">
    <source>
        <dbReference type="Proteomes" id="UP000596827"/>
    </source>
</evidence>
<feature type="transmembrane region" description="Helical" evidence="5">
    <location>
        <begin position="110"/>
        <end position="128"/>
    </location>
</feature>
<proteinExistence type="predicted"/>
<dbReference type="GO" id="GO:0005765">
    <property type="term" value="C:lysosomal membrane"/>
    <property type="evidence" value="ECO:0007669"/>
    <property type="project" value="TreeGrafter"/>
</dbReference>
<feature type="transmembrane region" description="Helical" evidence="5">
    <location>
        <begin position="63"/>
        <end position="80"/>
    </location>
</feature>
<accession>A0A923M9K3</accession>
<keyword evidence="4 5" id="KW-0472">Membrane</keyword>
<dbReference type="InterPro" id="IPR001129">
    <property type="entry name" value="Membr-assoc_MAPEG"/>
</dbReference>
<feature type="transmembrane region" description="Helical" evidence="5">
    <location>
        <begin position="21"/>
        <end position="43"/>
    </location>
</feature>
<evidence type="ECO:0000313" key="6">
    <source>
        <dbReference type="EMBL" id="MBC5766530.1"/>
    </source>
</evidence>
<dbReference type="Pfam" id="PF01124">
    <property type="entry name" value="MAPEG"/>
    <property type="match status" value="1"/>
</dbReference>
<dbReference type="PANTHER" id="PTHR31004">
    <property type="entry name" value="TRANSMEMBRANE PROTEIN 79"/>
    <property type="match status" value="1"/>
</dbReference>
<dbReference type="Gene3D" id="1.20.120.550">
    <property type="entry name" value="Membrane associated eicosanoid/glutathione metabolism-like domain"/>
    <property type="match status" value="1"/>
</dbReference>
<dbReference type="AlphaFoldDB" id="A0A923M9K3"/>
<protein>
    <submittedName>
        <fullName evidence="6">MAPEG family protein</fullName>
    </submittedName>
</protein>